<dbReference type="EMBL" id="DXBF01000028">
    <property type="protein sequence ID" value="HIZ61790.1"/>
    <property type="molecule type" value="Genomic_DNA"/>
</dbReference>
<dbReference type="FunFam" id="3.40.50.1970:FF:000003">
    <property type="entry name" value="Alcohol dehydrogenase, iron-containing"/>
    <property type="match status" value="1"/>
</dbReference>
<dbReference type="Pfam" id="PF25137">
    <property type="entry name" value="ADH_Fe_C"/>
    <property type="match status" value="1"/>
</dbReference>
<dbReference type="SUPFAM" id="SSF56796">
    <property type="entry name" value="Dehydroquinate synthase-like"/>
    <property type="match status" value="1"/>
</dbReference>
<reference evidence="4" key="2">
    <citation type="submission" date="2021-04" db="EMBL/GenBank/DDBJ databases">
        <authorList>
            <person name="Gilroy R."/>
        </authorList>
    </citation>
    <scope>NUCLEOTIDE SEQUENCE</scope>
    <source>
        <strain evidence="4">CHK188-11489</strain>
    </source>
</reference>
<protein>
    <submittedName>
        <fullName evidence="4">Iron-containing alcohol dehydrogenase</fullName>
    </submittedName>
</protein>
<evidence type="ECO:0000259" key="3">
    <source>
        <dbReference type="Pfam" id="PF25137"/>
    </source>
</evidence>
<dbReference type="PANTHER" id="PTHR43633">
    <property type="entry name" value="ALCOHOL DEHYDROGENASE YQHD"/>
    <property type="match status" value="1"/>
</dbReference>
<comment type="caution">
    <text evidence="4">The sequence shown here is derived from an EMBL/GenBank/DDBJ whole genome shotgun (WGS) entry which is preliminary data.</text>
</comment>
<sequence>MANNFTFYSPTEIVFGRGTQGSTADYIKKYHGSRVLVVYGSERVVKSGLMDSIVAPMRAAGLECWLLGGVVPNPHLGKVYEGIGIGKREGVDFLLAVGGGSVIDTVKAIAYGLAEPEEDVWTLFEHTRTAKACLPVASVLTIAAAGSESSNSCVITNEKTGEKRAYDDDVARPKFAVMNPELTLTLPDYQTESGCTDIMMHTMERYFTATADMELTDAIAEALLRTVMENAKILHTRPDDYKARAEVMWAGSLAHNGLTGCGNGDADFATHMLEHELGGMFDVTHGAGLAALWPSWARYVCASVPGRFARYAVQVMGVAPEGTEAELAEKGIRAMEDFYRSIGMPTNLRELGLAPTEEQLRALARGCAAACGGSRGAAKVLYEEDMYNIYKMAL</sequence>
<dbReference type="GO" id="GO:0008106">
    <property type="term" value="F:alcohol dehydrogenase (NADP+) activity"/>
    <property type="evidence" value="ECO:0007669"/>
    <property type="project" value="TreeGrafter"/>
</dbReference>
<dbReference type="GO" id="GO:0005829">
    <property type="term" value="C:cytosol"/>
    <property type="evidence" value="ECO:0007669"/>
    <property type="project" value="TreeGrafter"/>
</dbReference>
<dbReference type="Proteomes" id="UP000824105">
    <property type="component" value="Unassembled WGS sequence"/>
</dbReference>
<gene>
    <name evidence="4" type="ORF">H9724_03355</name>
</gene>
<dbReference type="InterPro" id="IPR001670">
    <property type="entry name" value="ADH_Fe/GldA"/>
</dbReference>
<accession>A0A9D2JNB3</accession>
<proteinExistence type="predicted"/>
<dbReference type="GO" id="GO:0046872">
    <property type="term" value="F:metal ion binding"/>
    <property type="evidence" value="ECO:0007669"/>
    <property type="project" value="InterPro"/>
</dbReference>
<feature type="domain" description="Alcohol dehydrogenase iron-type/glycerol dehydrogenase GldA" evidence="2">
    <location>
        <begin position="10"/>
        <end position="180"/>
    </location>
</feature>
<dbReference type="GO" id="GO:1990362">
    <property type="term" value="F:butanol dehydrogenase (NAD+) activity"/>
    <property type="evidence" value="ECO:0007669"/>
    <property type="project" value="InterPro"/>
</dbReference>
<dbReference type="Gene3D" id="3.40.50.1970">
    <property type="match status" value="1"/>
</dbReference>
<dbReference type="GO" id="GO:1990002">
    <property type="term" value="F:methylglyoxal reductase (NADPH) (acetol producing) activity"/>
    <property type="evidence" value="ECO:0007669"/>
    <property type="project" value="TreeGrafter"/>
</dbReference>
<evidence type="ECO:0000259" key="2">
    <source>
        <dbReference type="Pfam" id="PF00465"/>
    </source>
</evidence>
<dbReference type="AlphaFoldDB" id="A0A9D2JNB3"/>
<dbReference type="CDD" id="cd08187">
    <property type="entry name" value="BDH"/>
    <property type="match status" value="1"/>
</dbReference>
<feature type="domain" description="Fe-containing alcohol dehydrogenase-like C-terminal" evidence="3">
    <location>
        <begin position="195"/>
        <end position="393"/>
    </location>
</feature>
<organism evidence="4 5">
    <name type="scientific">Candidatus Gemmiger avistercoris</name>
    <dbReference type="NCBI Taxonomy" id="2838606"/>
    <lineage>
        <taxon>Bacteria</taxon>
        <taxon>Bacillati</taxon>
        <taxon>Bacillota</taxon>
        <taxon>Clostridia</taxon>
        <taxon>Eubacteriales</taxon>
        <taxon>Gemmiger</taxon>
    </lineage>
</organism>
<keyword evidence="1" id="KW-0560">Oxidoreductase</keyword>
<dbReference type="InterPro" id="IPR044731">
    <property type="entry name" value="BDH-like"/>
</dbReference>
<evidence type="ECO:0000313" key="4">
    <source>
        <dbReference type="EMBL" id="HIZ61790.1"/>
    </source>
</evidence>
<dbReference type="PANTHER" id="PTHR43633:SF1">
    <property type="entry name" value="ALCOHOL DEHYDROGENASE YQHD"/>
    <property type="match status" value="1"/>
</dbReference>
<dbReference type="Gene3D" id="1.20.1090.10">
    <property type="entry name" value="Dehydroquinate synthase-like - alpha domain"/>
    <property type="match status" value="1"/>
</dbReference>
<dbReference type="Pfam" id="PF00465">
    <property type="entry name" value="Fe-ADH"/>
    <property type="match status" value="1"/>
</dbReference>
<evidence type="ECO:0000256" key="1">
    <source>
        <dbReference type="ARBA" id="ARBA00023002"/>
    </source>
</evidence>
<dbReference type="InterPro" id="IPR056798">
    <property type="entry name" value="ADH_Fe_C"/>
</dbReference>
<evidence type="ECO:0000313" key="5">
    <source>
        <dbReference type="Proteomes" id="UP000824105"/>
    </source>
</evidence>
<name>A0A9D2JNB3_9FIRM</name>
<reference evidence="4" key="1">
    <citation type="journal article" date="2021" name="PeerJ">
        <title>Extensive microbial diversity within the chicken gut microbiome revealed by metagenomics and culture.</title>
        <authorList>
            <person name="Gilroy R."/>
            <person name="Ravi A."/>
            <person name="Getino M."/>
            <person name="Pursley I."/>
            <person name="Horton D.L."/>
            <person name="Alikhan N.F."/>
            <person name="Baker D."/>
            <person name="Gharbi K."/>
            <person name="Hall N."/>
            <person name="Watson M."/>
            <person name="Adriaenssens E.M."/>
            <person name="Foster-Nyarko E."/>
            <person name="Jarju S."/>
            <person name="Secka A."/>
            <person name="Antonio M."/>
            <person name="Oren A."/>
            <person name="Chaudhuri R.R."/>
            <person name="La Ragione R."/>
            <person name="Hildebrand F."/>
            <person name="Pallen M.J."/>
        </authorList>
    </citation>
    <scope>NUCLEOTIDE SEQUENCE</scope>
    <source>
        <strain evidence="4">CHK188-11489</strain>
    </source>
</reference>